<keyword evidence="3" id="KW-0804">Transcription</keyword>
<evidence type="ECO:0000256" key="3">
    <source>
        <dbReference type="ARBA" id="ARBA00023163"/>
    </source>
</evidence>
<comment type="caution">
    <text evidence="5">The sequence shown here is derived from an EMBL/GenBank/DDBJ whole genome shotgun (WGS) entry which is preliminary data.</text>
</comment>
<dbReference type="InterPro" id="IPR036388">
    <property type="entry name" value="WH-like_DNA-bd_sf"/>
</dbReference>
<name>A0A9Q4KUD3_9EURY</name>
<evidence type="ECO:0000313" key="5">
    <source>
        <dbReference type="EMBL" id="MDE4908242.1"/>
    </source>
</evidence>
<dbReference type="EMBL" id="JAKELO010000002">
    <property type="protein sequence ID" value="MDE4908242.1"/>
    <property type="molecule type" value="Genomic_DNA"/>
</dbReference>
<organism evidence="5 6">
    <name type="scientific">Methanogenium marinum</name>
    <dbReference type="NCBI Taxonomy" id="348610"/>
    <lineage>
        <taxon>Archaea</taxon>
        <taxon>Methanobacteriati</taxon>
        <taxon>Methanobacteriota</taxon>
        <taxon>Stenosarchaea group</taxon>
        <taxon>Methanomicrobia</taxon>
        <taxon>Methanomicrobiales</taxon>
        <taxon>Methanomicrobiaceae</taxon>
        <taxon>Methanogenium</taxon>
    </lineage>
</organism>
<proteinExistence type="predicted"/>
<dbReference type="NCBIfam" id="NF033788">
    <property type="entry name" value="HTH_metalloreg"/>
    <property type="match status" value="1"/>
</dbReference>
<dbReference type="InterPro" id="IPR011991">
    <property type="entry name" value="ArsR-like_HTH"/>
</dbReference>
<sequence length="95" mass="10661">MEERLPDEEQLARLCAFHRACADPVRLKILFMLFPQPLCVCVIKEVLGIADSKLSYHLNVLKKAGLIEGEPCANWIIYSLTETGRTCAGCRLVAR</sequence>
<evidence type="ECO:0000259" key="4">
    <source>
        <dbReference type="PROSITE" id="PS50987"/>
    </source>
</evidence>
<dbReference type="SUPFAM" id="SSF46785">
    <property type="entry name" value="Winged helix' DNA-binding domain"/>
    <property type="match status" value="1"/>
</dbReference>
<feature type="domain" description="HTH arsR-type" evidence="4">
    <location>
        <begin position="6"/>
        <end position="95"/>
    </location>
</feature>
<dbReference type="PANTHER" id="PTHR33154">
    <property type="entry name" value="TRANSCRIPTIONAL REGULATOR, ARSR FAMILY"/>
    <property type="match status" value="1"/>
</dbReference>
<dbReference type="SMART" id="SM00418">
    <property type="entry name" value="HTH_ARSR"/>
    <property type="match status" value="1"/>
</dbReference>
<dbReference type="CDD" id="cd00090">
    <property type="entry name" value="HTH_ARSR"/>
    <property type="match status" value="1"/>
</dbReference>
<dbReference type="Pfam" id="PF01022">
    <property type="entry name" value="HTH_5"/>
    <property type="match status" value="1"/>
</dbReference>
<dbReference type="AlphaFoldDB" id="A0A9Q4KUD3"/>
<keyword evidence="1" id="KW-0805">Transcription regulation</keyword>
<dbReference type="GO" id="GO:0003677">
    <property type="term" value="F:DNA binding"/>
    <property type="evidence" value="ECO:0007669"/>
    <property type="project" value="UniProtKB-KW"/>
</dbReference>
<dbReference type="GO" id="GO:0003700">
    <property type="term" value="F:DNA-binding transcription factor activity"/>
    <property type="evidence" value="ECO:0007669"/>
    <property type="project" value="InterPro"/>
</dbReference>
<accession>A0A9Q4KUD3</accession>
<dbReference type="Proteomes" id="UP001143747">
    <property type="component" value="Unassembled WGS sequence"/>
</dbReference>
<evidence type="ECO:0000256" key="1">
    <source>
        <dbReference type="ARBA" id="ARBA00023015"/>
    </source>
</evidence>
<dbReference type="PANTHER" id="PTHR33154:SF33">
    <property type="entry name" value="TRANSCRIPTIONAL REPRESSOR SDPR"/>
    <property type="match status" value="1"/>
</dbReference>
<protein>
    <submittedName>
        <fullName evidence="5">Metalloregulator ArsR/SmtB family transcription factor</fullName>
    </submittedName>
</protein>
<dbReference type="InterPro" id="IPR001845">
    <property type="entry name" value="HTH_ArsR_DNA-bd_dom"/>
</dbReference>
<dbReference type="InterPro" id="IPR051081">
    <property type="entry name" value="HTH_MetalResp_TranReg"/>
</dbReference>
<dbReference type="PRINTS" id="PR00778">
    <property type="entry name" value="HTHARSR"/>
</dbReference>
<evidence type="ECO:0000313" key="6">
    <source>
        <dbReference type="Proteomes" id="UP001143747"/>
    </source>
</evidence>
<dbReference type="PROSITE" id="PS50987">
    <property type="entry name" value="HTH_ARSR_2"/>
    <property type="match status" value="1"/>
</dbReference>
<gene>
    <name evidence="5" type="ORF">L0665_06420</name>
</gene>
<dbReference type="InterPro" id="IPR036390">
    <property type="entry name" value="WH_DNA-bd_sf"/>
</dbReference>
<dbReference type="Gene3D" id="1.10.10.10">
    <property type="entry name" value="Winged helix-like DNA-binding domain superfamily/Winged helix DNA-binding domain"/>
    <property type="match status" value="1"/>
</dbReference>
<evidence type="ECO:0000256" key="2">
    <source>
        <dbReference type="ARBA" id="ARBA00023125"/>
    </source>
</evidence>
<keyword evidence="6" id="KW-1185">Reference proteome</keyword>
<keyword evidence="2" id="KW-0238">DNA-binding</keyword>
<reference evidence="5" key="1">
    <citation type="submission" date="2022-01" db="EMBL/GenBank/DDBJ databases">
        <title>Draft genome of Methanogenium marinum DSM 15558.</title>
        <authorList>
            <person name="Chen S.-C."/>
            <person name="You Y.-T."/>
        </authorList>
    </citation>
    <scope>NUCLEOTIDE SEQUENCE</scope>
    <source>
        <strain evidence="5">DSM 15558</strain>
    </source>
</reference>